<evidence type="ECO:0000313" key="2">
    <source>
        <dbReference type="Proteomes" id="UP000295172"/>
    </source>
</evidence>
<keyword evidence="2" id="KW-1185">Reference proteome</keyword>
<dbReference type="RefSeq" id="WP_132320162.1">
    <property type="nucleotide sequence ID" value="NZ_SMKR01000052.1"/>
</dbReference>
<comment type="caution">
    <text evidence="1">The sequence shown here is derived from an EMBL/GenBank/DDBJ whole genome shotgun (WGS) entry which is preliminary data.</text>
</comment>
<protein>
    <submittedName>
        <fullName evidence="1">Uncharacterized protein</fullName>
    </submittedName>
</protein>
<organism evidence="1 2">
    <name type="scientific">Kribbella turkmenica</name>
    <dbReference type="NCBI Taxonomy" id="2530375"/>
    <lineage>
        <taxon>Bacteria</taxon>
        <taxon>Bacillati</taxon>
        <taxon>Actinomycetota</taxon>
        <taxon>Actinomycetes</taxon>
        <taxon>Propionibacteriales</taxon>
        <taxon>Kribbellaceae</taxon>
        <taxon>Kribbella</taxon>
    </lineage>
</organism>
<accession>A0A4R4X6A0</accession>
<gene>
    <name evidence="1" type="ORF">E1218_14240</name>
</gene>
<evidence type="ECO:0000313" key="1">
    <source>
        <dbReference type="EMBL" id="TDD25825.1"/>
    </source>
</evidence>
<reference evidence="1 2" key="1">
    <citation type="submission" date="2019-02" db="EMBL/GenBank/DDBJ databases">
        <title>Draft genome sequences of novel Actinobacteria.</title>
        <authorList>
            <person name="Sahin N."/>
            <person name="Ay H."/>
            <person name="Saygin H."/>
        </authorList>
    </citation>
    <scope>NUCLEOTIDE SEQUENCE [LARGE SCALE GENOMIC DNA]</scope>
    <source>
        <strain evidence="1 2">16K104</strain>
    </source>
</reference>
<dbReference type="Proteomes" id="UP000295172">
    <property type="component" value="Unassembled WGS sequence"/>
</dbReference>
<sequence>MRKSTSGEHRSGIDEFAEESMLIYSTSSVQAEVKYRQDRIKRDFQRPFWFWRKPRPVAPAPHAPELRARPAM</sequence>
<name>A0A4R4X6A0_9ACTN</name>
<dbReference type="AlphaFoldDB" id="A0A4R4X6A0"/>
<dbReference type="EMBL" id="SMKR01000052">
    <property type="protein sequence ID" value="TDD25825.1"/>
    <property type="molecule type" value="Genomic_DNA"/>
</dbReference>
<dbReference type="OrthoDB" id="3831124at2"/>
<proteinExistence type="predicted"/>